<reference evidence="1" key="1">
    <citation type="journal article" date="2014" name="PLoS Genet.">
        <title>Signature Gene Expression Reveals Novel Clues to the Molecular Mechanisms of Dimorphic Transition in Penicillium marneffei.</title>
        <authorList>
            <person name="Yang E."/>
            <person name="Wang G."/>
            <person name="Cai J."/>
            <person name="Woo P.C."/>
            <person name="Lau S.K."/>
            <person name="Yuen K.-Y."/>
            <person name="Chow W.-N."/>
            <person name="Lin X."/>
        </authorList>
    </citation>
    <scope>NUCLEOTIDE SEQUENCE [LARGE SCALE GENOMIC DNA]</scope>
    <source>
        <strain evidence="1">PM1</strain>
    </source>
</reference>
<proteinExistence type="predicted"/>
<accession>A0A093VDC9</accession>
<gene>
    <name evidence="1" type="ORF">GQ26_0072140</name>
</gene>
<dbReference type="HOGENOM" id="CLU_2924289_0_0_1"/>
<name>A0A093VDC9_TALMA</name>
<dbReference type="AlphaFoldDB" id="A0A093VDC9"/>
<comment type="caution">
    <text evidence="1">The sequence shown here is derived from an EMBL/GenBank/DDBJ whole genome shotgun (WGS) entry which is preliminary data.</text>
</comment>
<dbReference type="EMBL" id="JPOX01000007">
    <property type="protein sequence ID" value="KFX50512.1"/>
    <property type="molecule type" value="Genomic_DNA"/>
</dbReference>
<sequence length="61" mass="6722">MAASPPLQKWLSRHRLASFPFGQAGPTKYVLTLSWNVVVPSNGFGIPPESPLILDLWSDET</sequence>
<protein>
    <submittedName>
        <fullName evidence="1">Uncharacterized protein</fullName>
    </submittedName>
</protein>
<evidence type="ECO:0000313" key="1">
    <source>
        <dbReference type="EMBL" id="KFX50512.1"/>
    </source>
</evidence>
<organism evidence="1">
    <name type="scientific">Talaromyces marneffei PM1</name>
    <dbReference type="NCBI Taxonomy" id="1077442"/>
    <lineage>
        <taxon>Eukaryota</taxon>
        <taxon>Fungi</taxon>
        <taxon>Dikarya</taxon>
        <taxon>Ascomycota</taxon>
        <taxon>Pezizomycotina</taxon>
        <taxon>Eurotiomycetes</taxon>
        <taxon>Eurotiomycetidae</taxon>
        <taxon>Eurotiales</taxon>
        <taxon>Trichocomaceae</taxon>
        <taxon>Talaromyces</taxon>
        <taxon>Talaromyces sect. Talaromyces</taxon>
    </lineage>
</organism>